<evidence type="ECO:0000313" key="1">
    <source>
        <dbReference type="EMBL" id="JAE17810.1"/>
    </source>
</evidence>
<proteinExistence type="predicted"/>
<name>A0A0A9FY90_ARUDO</name>
<organism evidence="1">
    <name type="scientific">Arundo donax</name>
    <name type="common">Giant reed</name>
    <name type="synonym">Donax arundinaceus</name>
    <dbReference type="NCBI Taxonomy" id="35708"/>
    <lineage>
        <taxon>Eukaryota</taxon>
        <taxon>Viridiplantae</taxon>
        <taxon>Streptophyta</taxon>
        <taxon>Embryophyta</taxon>
        <taxon>Tracheophyta</taxon>
        <taxon>Spermatophyta</taxon>
        <taxon>Magnoliopsida</taxon>
        <taxon>Liliopsida</taxon>
        <taxon>Poales</taxon>
        <taxon>Poaceae</taxon>
        <taxon>PACMAD clade</taxon>
        <taxon>Arundinoideae</taxon>
        <taxon>Arundineae</taxon>
        <taxon>Arundo</taxon>
    </lineage>
</organism>
<accession>A0A0A9FY90</accession>
<dbReference type="EMBL" id="GBRH01180086">
    <property type="protein sequence ID" value="JAE17810.1"/>
    <property type="molecule type" value="Transcribed_RNA"/>
</dbReference>
<sequence>MIGDQIYVDRTIIISQLVEGKELQVTNMVLWKGIEDGPISILGGIPVAGCMVNPCVVVLKQAMEGILFLYQLRGKNHMAKSVFLAGNLQELTTIGNYRTGLFILSFRT</sequence>
<reference evidence="1" key="2">
    <citation type="journal article" date="2015" name="Data Brief">
        <title>Shoot transcriptome of the giant reed, Arundo donax.</title>
        <authorList>
            <person name="Barrero R.A."/>
            <person name="Guerrero F.D."/>
            <person name="Moolhuijzen P."/>
            <person name="Goolsby J.A."/>
            <person name="Tidwell J."/>
            <person name="Bellgard S.E."/>
            <person name="Bellgard M.I."/>
        </authorList>
    </citation>
    <scope>NUCLEOTIDE SEQUENCE</scope>
    <source>
        <tissue evidence="1">Shoot tissue taken approximately 20 cm above the soil surface</tissue>
    </source>
</reference>
<protein>
    <submittedName>
        <fullName evidence="1">Uncharacterized protein</fullName>
    </submittedName>
</protein>
<dbReference type="AlphaFoldDB" id="A0A0A9FY90"/>
<reference evidence="1" key="1">
    <citation type="submission" date="2014-09" db="EMBL/GenBank/DDBJ databases">
        <authorList>
            <person name="Magalhaes I.L.F."/>
            <person name="Oliveira U."/>
            <person name="Santos F.R."/>
            <person name="Vidigal T.H.D.A."/>
            <person name="Brescovit A.D."/>
            <person name="Santos A.J."/>
        </authorList>
    </citation>
    <scope>NUCLEOTIDE SEQUENCE</scope>
    <source>
        <tissue evidence="1">Shoot tissue taken approximately 20 cm above the soil surface</tissue>
    </source>
</reference>